<dbReference type="EMBL" id="JAOTPL010000039">
    <property type="protein sequence ID" value="MCU7695575.1"/>
    <property type="molecule type" value="Genomic_DNA"/>
</dbReference>
<keyword evidence="1" id="KW-0812">Transmembrane</keyword>
<organism evidence="2 3">
    <name type="scientific">Haoranjiania flava</name>
    <dbReference type="NCBI Taxonomy" id="1856322"/>
    <lineage>
        <taxon>Bacteria</taxon>
        <taxon>Pseudomonadati</taxon>
        <taxon>Bacteroidota</taxon>
        <taxon>Chitinophagia</taxon>
        <taxon>Chitinophagales</taxon>
        <taxon>Chitinophagaceae</taxon>
        <taxon>Haoranjiania</taxon>
    </lineage>
</organism>
<protein>
    <submittedName>
        <fullName evidence="2">Uncharacterized protein</fullName>
    </submittedName>
</protein>
<evidence type="ECO:0000313" key="3">
    <source>
        <dbReference type="Proteomes" id="UP001209317"/>
    </source>
</evidence>
<evidence type="ECO:0000313" key="2">
    <source>
        <dbReference type="EMBL" id="MCU7695575.1"/>
    </source>
</evidence>
<keyword evidence="3" id="KW-1185">Reference proteome</keyword>
<feature type="transmembrane region" description="Helical" evidence="1">
    <location>
        <begin position="68"/>
        <end position="86"/>
    </location>
</feature>
<keyword evidence="1" id="KW-0472">Membrane</keyword>
<keyword evidence="1" id="KW-1133">Transmembrane helix</keyword>
<accession>A0AAE3INW6</accession>
<feature type="transmembrane region" description="Helical" evidence="1">
    <location>
        <begin position="42"/>
        <end position="61"/>
    </location>
</feature>
<dbReference type="AlphaFoldDB" id="A0AAE3INW6"/>
<name>A0AAE3INW6_9BACT</name>
<evidence type="ECO:0000256" key="1">
    <source>
        <dbReference type="SAM" id="Phobius"/>
    </source>
</evidence>
<sequence>MHSTIIFTLFAAFYLCYNLQPKITIAEYNKVLIQLRERKRTSYILAALLIVIAFSASLYCWGIGSGTFAYFAVLMGVGCMVVLLAPFRYLKWRHVLLIYILSFILEINL</sequence>
<gene>
    <name evidence="2" type="ORF">OD355_13700</name>
</gene>
<comment type="caution">
    <text evidence="2">The sequence shown here is derived from an EMBL/GenBank/DDBJ whole genome shotgun (WGS) entry which is preliminary data.</text>
</comment>
<reference evidence="2" key="1">
    <citation type="submission" date="2022-10" db="EMBL/GenBank/DDBJ databases">
        <authorList>
            <person name="Kim H.S."/>
            <person name="Kim J.-S."/>
            <person name="Suh M.K."/>
            <person name="Eom M.K."/>
            <person name="Lee J.-S."/>
        </authorList>
    </citation>
    <scope>NUCLEOTIDE SEQUENCE</scope>
    <source>
        <strain evidence="2">LIP-5</strain>
    </source>
</reference>
<dbReference type="RefSeq" id="WP_263039060.1">
    <property type="nucleotide sequence ID" value="NZ_JAOTPL010000039.1"/>
</dbReference>
<dbReference type="Proteomes" id="UP001209317">
    <property type="component" value="Unassembled WGS sequence"/>
</dbReference>
<proteinExistence type="predicted"/>